<gene>
    <name evidence="1" type="ORF">ENT78_04295</name>
</gene>
<evidence type="ECO:0008006" key="2">
    <source>
        <dbReference type="Google" id="ProtNLM"/>
    </source>
</evidence>
<dbReference type="EMBL" id="DSZZ01000191">
    <property type="protein sequence ID" value="HGU52733.1"/>
    <property type="molecule type" value="Genomic_DNA"/>
</dbReference>
<accession>A0A7V4KCL9</accession>
<organism evidence="1">
    <name type="scientific">Fervidobacterium pennivorans</name>
    <dbReference type="NCBI Taxonomy" id="93466"/>
    <lineage>
        <taxon>Bacteria</taxon>
        <taxon>Thermotogati</taxon>
        <taxon>Thermotogota</taxon>
        <taxon>Thermotogae</taxon>
        <taxon>Thermotogales</taxon>
        <taxon>Fervidobacteriaceae</taxon>
        <taxon>Fervidobacterium</taxon>
    </lineage>
</organism>
<comment type="caution">
    <text evidence="1">The sequence shown here is derived from an EMBL/GenBank/DDBJ whole genome shotgun (WGS) entry which is preliminary data.</text>
</comment>
<dbReference type="AlphaFoldDB" id="A0A7V4KCL9"/>
<evidence type="ECO:0000313" key="1">
    <source>
        <dbReference type="EMBL" id="HGU52733.1"/>
    </source>
</evidence>
<name>A0A7V4KCL9_FERPE</name>
<protein>
    <recommendedName>
        <fullName evidence="2">Replication protein</fullName>
    </recommendedName>
</protein>
<sequence length="472" mass="56377">MYKDLSSQGYKNFYTFRTSGIVDTTREQILRYILYLFSEDRIILNTYLTKKLTQRFNLSRYQVYRLVRQLEKHGAIRKNVISKKLYEIELVDPRVLVDLILCGCARNHRTPHPAEHEPTRQELLRHARQLLKPRYQRQNTYHKKATEKYSLKPTLSEDEQLELSADFELWLMDINSKILLFEDFYGELQALPYKTRFNSKAKAFEILKNAEEIFRIAKSQYSEAVFLTPTLPPIFPQRLALWILSYLLHRIKAYLRKKNKRTVPHFRVDEPQSSFNPHSHIIIFNVNWIMEKEQFTEYLEKHLMEFLKNLGHHYKKTINNRATEYDVLALNELGQVFIKKYNKYKKQKKKYSGPINWLTRITLEGNDYVFENPPPDNAKRSKKTAHDGGKASVFDYIKYYVMSNLIKAKQIEEDQKIKVDNPALVWYWLNRRPFYYASPKIRPSKEKKPPSGWIFIGSFYITENSFLLELLN</sequence>
<reference evidence="1" key="1">
    <citation type="journal article" date="2020" name="mSystems">
        <title>Genome- and Community-Level Interaction Insights into Carbon Utilization and Element Cycling Functions of Hydrothermarchaeota in Hydrothermal Sediment.</title>
        <authorList>
            <person name="Zhou Z."/>
            <person name="Liu Y."/>
            <person name="Xu W."/>
            <person name="Pan J."/>
            <person name="Luo Z.H."/>
            <person name="Li M."/>
        </authorList>
    </citation>
    <scope>NUCLEOTIDE SEQUENCE [LARGE SCALE GENOMIC DNA]</scope>
    <source>
        <strain evidence="1">SpSt-61</strain>
    </source>
</reference>
<proteinExistence type="predicted"/>